<dbReference type="InterPro" id="IPR001298">
    <property type="entry name" value="Filamin/ABP280_rpt"/>
</dbReference>
<dbReference type="PROSITE" id="PS50194">
    <property type="entry name" value="FILAMIN_REPEAT"/>
    <property type="match status" value="3"/>
</dbReference>
<reference evidence="4 5" key="1">
    <citation type="submission" date="2024-11" db="EMBL/GenBank/DDBJ databases">
        <title>Adaptive evolution of stress response genes in parasites aligns with host niche diversity.</title>
        <authorList>
            <person name="Hahn C."/>
            <person name="Resl P."/>
        </authorList>
    </citation>
    <scope>NUCLEOTIDE SEQUENCE [LARGE SCALE GENOMIC DNA]</scope>
    <source>
        <strain evidence="4">EGGRZ-B1_66</strain>
        <tissue evidence="4">Body</tissue>
    </source>
</reference>
<sequence>MSGVLQARVVGPSGTEEEAHIHQLDPEQHSVRFTPHENGPHLVHVLMNGMSIPGSPFQVLVGQEGEDATLVHASGDGLMHGKVGERNHFFVNTAHAGSGSLSVTVDGPSKVQLNCSERNNGYEFTYTALAPGHYTISINYGSERQNIPGSPFRAYVSGGALHEGYTADSSRLTVHTSNRLMTGPQRSLDMSYPERVVCLGQGLERAFLNMVNSFNVDTNQAGNDVLYVGVSGPVVPCEEVNIKHQGNGQYSVHYTVRDRGEHWIMVKWGDRHVPGSPFMVMVN</sequence>
<protein>
    <submittedName>
        <fullName evidence="4">Uncharacterized protein</fullName>
    </submittedName>
</protein>
<feature type="repeat" description="Filamin" evidence="3">
    <location>
        <begin position="188"/>
        <end position="282"/>
    </location>
</feature>
<dbReference type="InterPro" id="IPR014756">
    <property type="entry name" value="Ig_E-set"/>
</dbReference>
<proteinExistence type="inferred from homology"/>
<dbReference type="InterPro" id="IPR044801">
    <property type="entry name" value="Filamin"/>
</dbReference>
<dbReference type="PANTHER" id="PTHR38537">
    <property type="entry name" value="JITTERBUG, ISOFORM N"/>
    <property type="match status" value="1"/>
</dbReference>
<keyword evidence="2" id="KW-0677">Repeat</keyword>
<dbReference type="Gene3D" id="2.60.40.10">
    <property type="entry name" value="Immunoglobulins"/>
    <property type="match status" value="3"/>
</dbReference>
<gene>
    <name evidence="4" type="ORF">Ciccas_012446</name>
</gene>
<dbReference type="SMART" id="SM00557">
    <property type="entry name" value="IG_FLMN"/>
    <property type="match status" value="3"/>
</dbReference>
<evidence type="ECO:0000256" key="2">
    <source>
        <dbReference type="ARBA" id="ARBA00022737"/>
    </source>
</evidence>
<dbReference type="Pfam" id="PF00630">
    <property type="entry name" value="Filamin"/>
    <property type="match status" value="3"/>
</dbReference>
<evidence type="ECO:0000313" key="5">
    <source>
        <dbReference type="Proteomes" id="UP001626550"/>
    </source>
</evidence>
<dbReference type="InterPro" id="IPR017868">
    <property type="entry name" value="Filamin/ABP280_repeat-like"/>
</dbReference>
<evidence type="ECO:0000313" key="4">
    <source>
        <dbReference type="EMBL" id="KAL3309012.1"/>
    </source>
</evidence>
<dbReference type="AlphaFoldDB" id="A0ABD2PQP7"/>
<dbReference type="EMBL" id="JBJKFK010004406">
    <property type="protein sequence ID" value="KAL3309012.1"/>
    <property type="molecule type" value="Genomic_DNA"/>
</dbReference>
<dbReference type="PANTHER" id="PTHR38537:SF8">
    <property type="entry name" value="FILAMIN-A"/>
    <property type="match status" value="1"/>
</dbReference>
<evidence type="ECO:0000256" key="1">
    <source>
        <dbReference type="ARBA" id="ARBA00009238"/>
    </source>
</evidence>
<evidence type="ECO:0000256" key="3">
    <source>
        <dbReference type="PROSITE-ProRule" id="PRU00087"/>
    </source>
</evidence>
<comment type="caution">
    <text evidence="4">The sequence shown here is derived from an EMBL/GenBank/DDBJ whole genome shotgun (WGS) entry which is preliminary data.</text>
</comment>
<dbReference type="FunFam" id="2.60.40.10:FF:000096">
    <property type="entry name" value="filamin-C isoform X2"/>
    <property type="match status" value="1"/>
</dbReference>
<feature type="repeat" description="Filamin" evidence="3">
    <location>
        <begin position="63"/>
        <end position="156"/>
    </location>
</feature>
<dbReference type="SUPFAM" id="SSF81296">
    <property type="entry name" value="E set domains"/>
    <property type="match status" value="3"/>
</dbReference>
<comment type="similarity">
    <text evidence="1">Belongs to the filamin family.</text>
</comment>
<accession>A0ABD2PQP7</accession>
<feature type="repeat" description="Filamin" evidence="3">
    <location>
        <begin position="1"/>
        <end position="61"/>
    </location>
</feature>
<dbReference type="Proteomes" id="UP001626550">
    <property type="component" value="Unassembled WGS sequence"/>
</dbReference>
<name>A0ABD2PQP7_9PLAT</name>
<dbReference type="InterPro" id="IPR013783">
    <property type="entry name" value="Ig-like_fold"/>
</dbReference>
<organism evidence="4 5">
    <name type="scientific">Cichlidogyrus casuarinus</name>
    <dbReference type="NCBI Taxonomy" id="1844966"/>
    <lineage>
        <taxon>Eukaryota</taxon>
        <taxon>Metazoa</taxon>
        <taxon>Spiralia</taxon>
        <taxon>Lophotrochozoa</taxon>
        <taxon>Platyhelminthes</taxon>
        <taxon>Monogenea</taxon>
        <taxon>Monopisthocotylea</taxon>
        <taxon>Dactylogyridea</taxon>
        <taxon>Ancyrocephalidae</taxon>
        <taxon>Cichlidogyrus</taxon>
    </lineage>
</organism>
<keyword evidence="5" id="KW-1185">Reference proteome</keyword>